<dbReference type="GO" id="GO:0003723">
    <property type="term" value="F:RNA binding"/>
    <property type="evidence" value="ECO:0007669"/>
    <property type="project" value="UniProtKB-KW"/>
</dbReference>
<name>A0A4V0YYX5_KTERU</name>
<dbReference type="RefSeq" id="WP_129888794.1">
    <property type="nucleotide sequence ID" value="NZ_CP035758.1"/>
</dbReference>
<organism evidence="8 9">
    <name type="scientific">Ktedonosporobacter rubrisoli</name>
    <dbReference type="NCBI Taxonomy" id="2509675"/>
    <lineage>
        <taxon>Bacteria</taxon>
        <taxon>Bacillati</taxon>
        <taxon>Chloroflexota</taxon>
        <taxon>Ktedonobacteria</taxon>
        <taxon>Ktedonobacterales</taxon>
        <taxon>Ktedonosporobacteraceae</taxon>
        <taxon>Ktedonosporobacter</taxon>
    </lineage>
</organism>
<dbReference type="SUPFAM" id="SSF55174">
    <property type="entry name" value="Alpha-L RNA-binding motif"/>
    <property type="match status" value="1"/>
</dbReference>
<protein>
    <recommendedName>
        <fullName evidence="6">Pseudouridine synthase</fullName>
        <ecNumber evidence="6">5.4.99.-</ecNumber>
    </recommendedName>
</protein>
<dbReference type="InterPro" id="IPR050188">
    <property type="entry name" value="RluA_PseudoU_synthase"/>
</dbReference>
<dbReference type="EC" id="5.4.99.-" evidence="6"/>
<dbReference type="InterPro" id="IPR036986">
    <property type="entry name" value="S4_RNA-bd_sf"/>
</dbReference>
<dbReference type="SUPFAM" id="SSF55120">
    <property type="entry name" value="Pseudouridine synthase"/>
    <property type="match status" value="1"/>
</dbReference>
<comment type="catalytic activity">
    <reaction evidence="1 6">
        <text>a uridine in RNA = a pseudouridine in RNA</text>
        <dbReference type="Rhea" id="RHEA:48348"/>
        <dbReference type="Rhea" id="RHEA-COMP:12068"/>
        <dbReference type="Rhea" id="RHEA-COMP:12069"/>
        <dbReference type="ChEBI" id="CHEBI:65314"/>
        <dbReference type="ChEBI" id="CHEBI:65315"/>
    </reaction>
</comment>
<gene>
    <name evidence="8" type="ORF">EPA93_17775</name>
</gene>
<evidence type="ECO:0000256" key="1">
    <source>
        <dbReference type="ARBA" id="ARBA00000073"/>
    </source>
</evidence>
<dbReference type="SMART" id="SM00363">
    <property type="entry name" value="S4"/>
    <property type="match status" value="1"/>
</dbReference>
<dbReference type="Pfam" id="PF00849">
    <property type="entry name" value="PseudoU_synth_2"/>
    <property type="match status" value="1"/>
</dbReference>
<sequence length="317" mass="35428">MYNPDLKSKNENQIWQIDAEQVGQRLDRYLVSVLSDISRTGVQQLIADGLILVNGRPAKAGYLLRLHDEIEALQTAQPQQPLDVQPRAIPLDIAYEDDDLLVVNKAAGMVVHPAPGHYDDTLVNALLARYPQLQAVEGDVRPGIVHRLDRDTSGLMLVAKNVRAQAALIEQMKRHEIMKRYLALVDGNVSLDQGSIDAPIGRDPRHRQQMAVTAVGSRQAITHFRVLQRFARHTLLLVQLETGRTHQIRVHLQAIGYPIVGDPVYGSGNKLRGIALQRQFLHSYQLELIHPASRQKLEIEAPLPDDLQAVLMDESAL</sequence>
<dbReference type="InterPro" id="IPR006225">
    <property type="entry name" value="PsdUridine_synth_RluC/D"/>
</dbReference>
<dbReference type="PROSITE" id="PS50889">
    <property type="entry name" value="S4"/>
    <property type="match status" value="1"/>
</dbReference>
<evidence type="ECO:0000313" key="8">
    <source>
        <dbReference type="EMBL" id="QBD77741.1"/>
    </source>
</evidence>
<dbReference type="InterPro" id="IPR020103">
    <property type="entry name" value="PsdUridine_synth_cat_dom_sf"/>
</dbReference>
<dbReference type="Proteomes" id="UP000290365">
    <property type="component" value="Chromosome"/>
</dbReference>
<comment type="similarity">
    <text evidence="2 6">Belongs to the pseudouridine synthase RluA family.</text>
</comment>
<evidence type="ECO:0000313" key="9">
    <source>
        <dbReference type="Proteomes" id="UP000290365"/>
    </source>
</evidence>
<keyword evidence="3 6" id="KW-0413">Isomerase</keyword>
<dbReference type="NCBIfam" id="TIGR00005">
    <property type="entry name" value="rluA_subfam"/>
    <property type="match status" value="1"/>
</dbReference>
<evidence type="ECO:0000256" key="5">
    <source>
        <dbReference type="PROSITE-ProRule" id="PRU00182"/>
    </source>
</evidence>
<feature type="domain" description="RNA-binding S4" evidence="7">
    <location>
        <begin position="24"/>
        <end position="81"/>
    </location>
</feature>
<comment type="function">
    <text evidence="6">Responsible for synthesis of pseudouridine from uracil.</text>
</comment>
<dbReference type="EMBL" id="CP035758">
    <property type="protein sequence ID" value="QBD77741.1"/>
    <property type="molecule type" value="Genomic_DNA"/>
</dbReference>
<dbReference type="GO" id="GO:0120159">
    <property type="term" value="F:rRNA pseudouridine synthase activity"/>
    <property type="evidence" value="ECO:0007669"/>
    <property type="project" value="UniProtKB-ARBA"/>
</dbReference>
<dbReference type="CDD" id="cd00165">
    <property type="entry name" value="S4"/>
    <property type="match status" value="1"/>
</dbReference>
<keyword evidence="5" id="KW-0694">RNA-binding</keyword>
<proteinExistence type="inferred from homology"/>
<reference evidence="8 9" key="1">
    <citation type="submission" date="2019-01" db="EMBL/GenBank/DDBJ databases">
        <title>Ktedonosporobacter rubrisoli SCAWS-G2.</title>
        <authorList>
            <person name="Huang Y."/>
            <person name="Yan B."/>
        </authorList>
    </citation>
    <scope>NUCLEOTIDE SEQUENCE [LARGE SCALE GENOMIC DNA]</scope>
    <source>
        <strain evidence="8 9">SCAWS-G2</strain>
    </source>
</reference>
<dbReference type="InterPro" id="IPR006224">
    <property type="entry name" value="PsdUridine_synth_RluA-like_CS"/>
</dbReference>
<accession>A0A4V0YYX5</accession>
<dbReference type="Gene3D" id="3.30.2350.10">
    <property type="entry name" value="Pseudouridine synthase"/>
    <property type="match status" value="1"/>
</dbReference>
<keyword evidence="9" id="KW-1185">Reference proteome</keyword>
<feature type="active site" evidence="4">
    <location>
        <position position="149"/>
    </location>
</feature>
<dbReference type="OrthoDB" id="9773999at2"/>
<dbReference type="PROSITE" id="PS01129">
    <property type="entry name" value="PSI_RLU"/>
    <property type="match status" value="1"/>
</dbReference>
<dbReference type="Pfam" id="PF01479">
    <property type="entry name" value="S4"/>
    <property type="match status" value="1"/>
</dbReference>
<dbReference type="Gene3D" id="3.10.290.10">
    <property type="entry name" value="RNA-binding S4 domain"/>
    <property type="match status" value="1"/>
</dbReference>
<dbReference type="KEGG" id="kbs:EPA93_17775"/>
<dbReference type="PANTHER" id="PTHR21600">
    <property type="entry name" value="MITOCHONDRIAL RNA PSEUDOURIDINE SYNTHASE"/>
    <property type="match status" value="1"/>
</dbReference>
<evidence type="ECO:0000256" key="3">
    <source>
        <dbReference type="ARBA" id="ARBA00023235"/>
    </source>
</evidence>
<dbReference type="InterPro" id="IPR006145">
    <property type="entry name" value="PsdUridine_synth_RsuA/RluA"/>
</dbReference>
<evidence type="ECO:0000259" key="7">
    <source>
        <dbReference type="SMART" id="SM00363"/>
    </source>
</evidence>
<dbReference type="InterPro" id="IPR002942">
    <property type="entry name" value="S4_RNA-bd"/>
</dbReference>
<evidence type="ECO:0000256" key="4">
    <source>
        <dbReference type="PIRSR" id="PIRSR606225-1"/>
    </source>
</evidence>
<dbReference type="CDD" id="cd02869">
    <property type="entry name" value="PseudoU_synth_RluA_like"/>
    <property type="match status" value="1"/>
</dbReference>
<dbReference type="PANTHER" id="PTHR21600:SF44">
    <property type="entry name" value="RIBOSOMAL LARGE SUBUNIT PSEUDOURIDINE SYNTHASE D"/>
    <property type="match status" value="1"/>
</dbReference>
<evidence type="ECO:0000256" key="6">
    <source>
        <dbReference type="RuleBase" id="RU362028"/>
    </source>
</evidence>
<evidence type="ECO:0000256" key="2">
    <source>
        <dbReference type="ARBA" id="ARBA00010876"/>
    </source>
</evidence>
<dbReference type="GO" id="GO:0000455">
    <property type="term" value="P:enzyme-directed rRNA pseudouridine synthesis"/>
    <property type="evidence" value="ECO:0007669"/>
    <property type="project" value="UniProtKB-ARBA"/>
</dbReference>
<dbReference type="AlphaFoldDB" id="A0A4V0YYX5"/>